<dbReference type="AlphaFoldDB" id="A0AAW3MNR2"/>
<dbReference type="EMBL" id="LPBJ01000104">
    <property type="protein sequence ID" value="KVP87550.1"/>
    <property type="molecule type" value="Genomic_DNA"/>
</dbReference>
<dbReference type="CDD" id="cd14744">
    <property type="entry name" value="PAAR_CT_2"/>
    <property type="match status" value="1"/>
</dbReference>
<evidence type="ECO:0000256" key="1">
    <source>
        <dbReference type="SAM" id="MobiDB-lite"/>
    </source>
</evidence>
<gene>
    <name evidence="2" type="ORF">WJ96_00815</name>
</gene>
<dbReference type="Pfam" id="PF05488">
    <property type="entry name" value="PAAR_motif"/>
    <property type="match status" value="1"/>
</dbReference>
<reference evidence="2 3" key="1">
    <citation type="submission" date="2015-11" db="EMBL/GenBank/DDBJ databases">
        <title>Expanding the genomic diversity of Burkholderia species for the development of highly accurate diagnostics.</title>
        <authorList>
            <person name="Sahl J."/>
            <person name="Keim P."/>
            <person name="Wagner D."/>
        </authorList>
    </citation>
    <scope>NUCLEOTIDE SEQUENCE [LARGE SCALE GENOMIC DNA]</scope>
    <source>
        <strain evidence="2 3">MSMB1808WGS</strain>
    </source>
</reference>
<dbReference type="Proteomes" id="UP000056453">
    <property type="component" value="Unassembled WGS sequence"/>
</dbReference>
<feature type="region of interest" description="Disordered" evidence="1">
    <location>
        <begin position="1"/>
        <end position="29"/>
    </location>
</feature>
<dbReference type="InterPro" id="IPR008727">
    <property type="entry name" value="PAAR_motif"/>
</dbReference>
<dbReference type="RefSeq" id="WP_059956677.1">
    <property type="nucleotide sequence ID" value="NZ_LPAK01000053.1"/>
</dbReference>
<sequence length="87" mass="9450">MTHSPIRKYDELEHGGQVTSGSSTMDFMGRPLARKGDAALCNQHGETVIDEGDESFPDQDGKPVAMHLHRCACGCRLISSLQNVHIG</sequence>
<accession>A0AAW3MNR2</accession>
<proteinExistence type="predicted"/>
<organism evidence="2 3">
    <name type="scientific">Burkholderia ubonensis</name>
    <dbReference type="NCBI Taxonomy" id="101571"/>
    <lineage>
        <taxon>Bacteria</taxon>
        <taxon>Pseudomonadati</taxon>
        <taxon>Pseudomonadota</taxon>
        <taxon>Betaproteobacteria</taxon>
        <taxon>Burkholderiales</taxon>
        <taxon>Burkholderiaceae</taxon>
        <taxon>Burkholderia</taxon>
        <taxon>Burkholderia cepacia complex</taxon>
    </lineage>
</organism>
<evidence type="ECO:0008006" key="4">
    <source>
        <dbReference type="Google" id="ProtNLM"/>
    </source>
</evidence>
<evidence type="ECO:0000313" key="2">
    <source>
        <dbReference type="EMBL" id="KVP87550.1"/>
    </source>
</evidence>
<protein>
    <recommendedName>
        <fullName evidence="4">PAAR domain-containing protein</fullName>
    </recommendedName>
</protein>
<dbReference type="Gene3D" id="2.60.200.60">
    <property type="match status" value="1"/>
</dbReference>
<comment type="caution">
    <text evidence="2">The sequence shown here is derived from an EMBL/GenBank/DDBJ whole genome shotgun (WGS) entry which is preliminary data.</text>
</comment>
<keyword evidence="3" id="KW-1185">Reference proteome</keyword>
<name>A0AAW3MNR2_9BURK</name>
<evidence type="ECO:0000313" key="3">
    <source>
        <dbReference type="Proteomes" id="UP000056453"/>
    </source>
</evidence>